<dbReference type="RefSeq" id="WP_097160617.1">
    <property type="nucleotide sequence ID" value="NZ_JBEPMQ010000017.1"/>
</dbReference>
<reference evidence="2 3" key="1">
    <citation type="submission" date="2017-08" db="EMBL/GenBank/DDBJ databases">
        <authorList>
            <person name="de Groot N.N."/>
        </authorList>
    </citation>
    <scope>NUCLEOTIDE SEQUENCE [LARGE SCALE GENOMIC DNA]</scope>
    <source>
        <strain evidence="2 3">JC228</strain>
    </source>
</reference>
<keyword evidence="1" id="KW-0812">Transmembrane</keyword>
<evidence type="ECO:0000313" key="2">
    <source>
        <dbReference type="EMBL" id="SNX75553.1"/>
    </source>
</evidence>
<keyword evidence="1" id="KW-1133">Transmembrane helix</keyword>
<accession>A0A285D8P0</accession>
<feature type="transmembrane region" description="Helical" evidence="1">
    <location>
        <begin position="12"/>
        <end position="45"/>
    </location>
</feature>
<gene>
    <name evidence="2" type="ORF">SAMN05877753_11353</name>
</gene>
<sequence>MSTLLNVCGTFVIVIGFISGILSGSFLGFIFGVIGSVVSSILFFALAKISDVQETILYRLQANDHSRDNLYYKEANKVCVSCDYRYNSTLSSCPNCGYRR</sequence>
<evidence type="ECO:0008006" key="4">
    <source>
        <dbReference type="Google" id="ProtNLM"/>
    </source>
</evidence>
<dbReference type="Proteomes" id="UP000219546">
    <property type="component" value="Unassembled WGS sequence"/>
</dbReference>
<protein>
    <recommendedName>
        <fullName evidence="4">Zinc ribbon protein</fullName>
    </recommendedName>
</protein>
<proteinExistence type="predicted"/>
<name>A0A285D8P0_9BACI</name>
<evidence type="ECO:0000256" key="1">
    <source>
        <dbReference type="SAM" id="Phobius"/>
    </source>
</evidence>
<dbReference type="EMBL" id="OAOP01000013">
    <property type="protein sequence ID" value="SNX75553.1"/>
    <property type="molecule type" value="Genomic_DNA"/>
</dbReference>
<evidence type="ECO:0000313" key="3">
    <source>
        <dbReference type="Proteomes" id="UP000219546"/>
    </source>
</evidence>
<organism evidence="2 3">
    <name type="scientific">Bacillus oleivorans</name>
    <dbReference type="NCBI Taxonomy" id="1448271"/>
    <lineage>
        <taxon>Bacteria</taxon>
        <taxon>Bacillati</taxon>
        <taxon>Bacillota</taxon>
        <taxon>Bacilli</taxon>
        <taxon>Bacillales</taxon>
        <taxon>Bacillaceae</taxon>
        <taxon>Bacillus</taxon>
    </lineage>
</organism>
<dbReference type="AlphaFoldDB" id="A0A285D8P0"/>
<keyword evidence="1" id="KW-0472">Membrane</keyword>
<dbReference type="OrthoDB" id="2973727at2"/>
<keyword evidence="3" id="KW-1185">Reference proteome</keyword>